<dbReference type="InterPro" id="IPR008972">
    <property type="entry name" value="Cupredoxin"/>
</dbReference>
<feature type="chain" id="PRO_5041930938" evidence="4">
    <location>
        <begin position="21"/>
        <end position="191"/>
    </location>
</feature>
<proteinExistence type="predicted"/>
<evidence type="ECO:0000256" key="2">
    <source>
        <dbReference type="ARBA" id="ARBA00023180"/>
    </source>
</evidence>
<comment type="caution">
    <text evidence="6">The sequence shown here is derived from an EMBL/GenBank/DDBJ whole genome shotgun (WGS) entry which is preliminary data.</text>
</comment>
<dbReference type="PROSITE" id="PS51485">
    <property type="entry name" value="PHYTOCYANIN"/>
    <property type="match status" value="1"/>
</dbReference>
<feature type="signal peptide" evidence="4">
    <location>
        <begin position="1"/>
        <end position="20"/>
    </location>
</feature>
<dbReference type="FunFam" id="2.60.40.420:FF:000003">
    <property type="entry name" value="Blue copper"/>
    <property type="match status" value="1"/>
</dbReference>
<evidence type="ECO:0000313" key="7">
    <source>
        <dbReference type="Proteomes" id="UP001190926"/>
    </source>
</evidence>
<dbReference type="PANTHER" id="PTHR33021:SF339">
    <property type="entry name" value="OS07G0570600 PROTEIN"/>
    <property type="match status" value="1"/>
</dbReference>
<keyword evidence="4" id="KW-0732">Signal</keyword>
<evidence type="ECO:0000256" key="3">
    <source>
        <dbReference type="SAM" id="MobiDB-lite"/>
    </source>
</evidence>
<dbReference type="GO" id="GO:0009055">
    <property type="term" value="F:electron transfer activity"/>
    <property type="evidence" value="ECO:0007669"/>
    <property type="project" value="InterPro"/>
</dbReference>
<keyword evidence="2" id="KW-0325">Glycoprotein</keyword>
<dbReference type="InterPro" id="IPR039391">
    <property type="entry name" value="Phytocyanin-like"/>
</dbReference>
<reference evidence="6 7" key="1">
    <citation type="journal article" date="2021" name="Nat. Commun.">
        <title>Incipient diploidization of the medicinal plant Perilla within 10,000 years.</title>
        <authorList>
            <person name="Zhang Y."/>
            <person name="Shen Q."/>
            <person name="Leng L."/>
            <person name="Zhang D."/>
            <person name="Chen S."/>
            <person name="Shi Y."/>
            <person name="Ning Z."/>
            <person name="Chen S."/>
        </authorList>
    </citation>
    <scope>NUCLEOTIDE SEQUENCE [LARGE SCALE GENOMIC DNA]</scope>
    <source>
        <strain evidence="7">cv. PC099</strain>
    </source>
</reference>
<sequence length="191" mass="20646">MASSILVCLMFAWVFEVSNGAVYKVGDSAGWTTIGNVDYKLWAAPKTFQLGDIIVFEYNPQFHNVMQVIHSEYKACNASSPISTHTTGNDSITINSHGHHFFVCGVPGHCQAGQKVDINVLRSPSDAPTQSGIPSSVPAPTVVPSPSPNAAPRPALASPFLKLGWLLLILHLSLMLYFNCHSDLTALCYKC</sequence>
<dbReference type="SUPFAM" id="SSF49503">
    <property type="entry name" value="Cupredoxins"/>
    <property type="match status" value="1"/>
</dbReference>
<dbReference type="InterPro" id="IPR003245">
    <property type="entry name" value="Phytocyanin_dom"/>
</dbReference>
<keyword evidence="7" id="KW-1185">Reference proteome</keyword>
<keyword evidence="1" id="KW-0479">Metal-binding</keyword>
<dbReference type="EMBL" id="SDAM02001963">
    <property type="protein sequence ID" value="KAH6821637.1"/>
    <property type="molecule type" value="Genomic_DNA"/>
</dbReference>
<evidence type="ECO:0000256" key="4">
    <source>
        <dbReference type="SAM" id="SignalP"/>
    </source>
</evidence>
<gene>
    <name evidence="6" type="ORF">C2S53_017776</name>
</gene>
<dbReference type="GO" id="GO:0005886">
    <property type="term" value="C:plasma membrane"/>
    <property type="evidence" value="ECO:0007669"/>
    <property type="project" value="TreeGrafter"/>
</dbReference>
<accession>A0AAD4P0K3</accession>
<evidence type="ECO:0000313" key="6">
    <source>
        <dbReference type="EMBL" id="KAH6821637.1"/>
    </source>
</evidence>
<feature type="region of interest" description="Disordered" evidence="3">
    <location>
        <begin position="125"/>
        <end position="148"/>
    </location>
</feature>
<dbReference type="Proteomes" id="UP001190926">
    <property type="component" value="Unassembled WGS sequence"/>
</dbReference>
<feature type="domain" description="Phytocyanin" evidence="5">
    <location>
        <begin position="21"/>
        <end position="122"/>
    </location>
</feature>
<dbReference type="PANTHER" id="PTHR33021">
    <property type="entry name" value="BLUE COPPER PROTEIN"/>
    <property type="match status" value="1"/>
</dbReference>
<dbReference type="GO" id="GO:0046872">
    <property type="term" value="F:metal ion binding"/>
    <property type="evidence" value="ECO:0007669"/>
    <property type="project" value="UniProtKB-KW"/>
</dbReference>
<protein>
    <submittedName>
        <fullName evidence="6">Cupredoxin superfamily protein</fullName>
    </submittedName>
</protein>
<organism evidence="6 7">
    <name type="scientific">Perilla frutescens var. hirtella</name>
    <name type="common">Perilla citriodora</name>
    <name type="synonym">Perilla setoyensis</name>
    <dbReference type="NCBI Taxonomy" id="608512"/>
    <lineage>
        <taxon>Eukaryota</taxon>
        <taxon>Viridiplantae</taxon>
        <taxon>Streptophyta</taxon>
        <taxon>Embryophyta</taxon>
        <taxon>Tracheophyta</taxon>
        <taxon>Spermatophyta</taxon>
        <taxon>Magnoliopsida</taxon>
        <taxon>eudicotyledons</taxon>
        <taxon>Gunneridae</taxon>
        <taxon>Pentapetalae</taxon>
        <taxon>asterids</taxon>
        <taxon>lamiids</taxon>
        <taxon>Lamiales</taxon>
        <taxon>Lamiaceae</taxon>
        <taxon>Nepetoideae</taxon>
        <taxon>Elsholtzieae</taxon>
        <taxon>Perilla</taxon>
    </lineage>
</organism>
<dbReference type="Gene3D" id="2.60.40.420">
    <property type="entry name" value="Cupredoxins - blue copper proteins"/>
    <property type="match status" value="1"/>
</dbReference>
<evidence type="ECO:0000259" key="5">
    <source>
        <dbReference type="PROSITE" id="PS51485"/>
    </source>
</evidence>
<dbReference type="Pfam" id="PF02298">
    <property type="entry name" value="Cu_bind_like"/>
    <property type="match status" value="1"/>
</dbReference>
<dbReference type="AlphaFoldDB" id="A0AAD4P0K3"/>
<evidence type="ECO:0000256" key="1">
    <source>
        <dbReference type="ARBA" id="ARBA00022723"/>
    </source>
</evidence>
<name>A0AAD4P0K3_PERFH</name>